<proteinExistence type="predicted"/>
<dbReference type="AlphaFoldDB" id="A0A1B7M206"/>
<evidence type="ECO:0000313" key="1">
    <source>
        <dbReference type="EMBL" id="OAV62637.1"/>
    </source>
</evidence>
<dbReference type="Pfam" id="PF07751">
    <property type="entry name" value="Abi_2"/>
    <property type="match status" value="1"/>
</dbReference>
<dbReference type="InterPro" id="IPR011664">
    <property type="entry name" value="Abi_system_AbiD/AbiF-like"/>
</dbReference>
<protein>
    <recommendedName>
        <fullName evidence="3">CAAX protease</fullName>
    </recommendedName>
</protein>
<reference evidence="1 2" key="1">
    <citation type="submission" date="2016-04" db="EMBL/GenBank/DDBJ databases">
        <title>First whole genome shotgun sequence of the bacterium Enteractinococcus sp. strain UASWS1574.</title>
        <authorList>
            <person name="Crovadore J."/>
            <person name="Chablais R."/>
            <person name="Lefort F."/>
        </authorList>
    </citation>
    <scope>NUCLEOTIDE SEQUENCE [LARGE SCALE GENOMIC DNA]</scope>
    <source>
        <strain evidence="1 2">UASWS1574</strain>
    </source>
</reference>
<evidence type="ECO:0008006" key="3">
    <source>
        <dbReference type="Google" id="ProtNLM"/>
    </source>
</evidence>
<dbReference type="Proteomes" id="UP000078292">
    <property type="component" value="Unassembled WGS sequence"/>
</dbReference>
<sequence length="226" mass="25758">MSDTWVEAWLGEARFQRYLNAADGDRVRALALYEWNVETSQILMHDIAHFEVALRNTYDAAISANWPHETHWLLHPESPAVMPIWRTKTINGIKRGADVNFLTRKNVDDAIKRSGYKHATSGKVIAELSFGFWRQLTTKAMEKSMWVPYLHKAFPHGTDRSVVDAQIKTINDLRNRIAHHEPLFTATLDPTQAHEALMHCLELIAPPVHTYVAGKSKARTALETKP</sequence>
<evidence type="ECO:0000313" key="2">
    <source>
        <dbReference type="Proteomes" id="UP000078292"/>
    </source>
</evidence>
<name>A0A1B7M206_9MICC</name>
<dbReference type="RefSeq" id="WP_043056886.1">
    <property type="nucleotide sequence ID" value="NZ_LXEY01000010.1"/>
</dbReference>
<dbReference type="STRING" id="1837282.A6F49_05610"/>
<keyword evidence="2" id="KW-1185">Reference proteome</keyword>
<comment type="caution">
    <text evidence="1">The sequence shown here is derived from an EMBL/GenBank/DDBJ whole genome shotgun (WGS) entry which is preliminary data.</text>
</comment>
<gene>
    <name evidence="1" type="ORF">A6F49_05610</name>
</gene>
<dbReference type="EMBL" id="LXEY01000010">
    <property type="protein sequence ID" value="OAV62637.1"/>
    <property type="molecule type" value="Genomic_DNA"/>
</dbReference>
<accession>A0A1B7M206</accession>
<dbReference type="OrthoDB" id="3418622at2"/>
<organism evidence="1 2">
    <name type="scientific">Enteractinococcus helveticum</name>
    <dbReference type="NCBI Taxonomy" id="1837282"/>
    <lineage>
        <taxon>Bacteria</taxon>
        <taxon>Bacillati</taxon>
        <taxon>Actinomycetota</taxon>
        <taxon>Actinomycetes</taxon>
        <taxon>Micrococcales</taxon>
        <taxon>Micrococcaceae</taxon>
    </lineage>
</organism>